<protein>
    <recommendedName>
        <fullName evidence="3">tryptophan synthase</fullName>
        <ecNumber evidence="3">4.2.1.20</ecNumber>
    </recommendedName>
</protein>
<keyword evidence="6" id="KW-0057">Aromatic amino acid biosynthesis</keyword>
<dbReference type="AlphaFoldDB" id="A0A5N6U3F8"/>
<keyword evidence="11" id="KW-1185">Reference proteome</keyword>
<evidence type="ECO:0000313" key="10">
    <source>
        <dbReference type="EMBL" id="KAE8152781.1"/>
    </source>
</evidence>
<dbReference type="Pfam" id="PF00290">
    <property type="entry name" value="Trp_syntA"/>
    <property type="match status" value="1"/>
</dbReference>
<dbReference type="InterPro" id="IPR011060">
    <property type="entry name" value="RibuloseP-bd_barrel"/>
</dbReference>
<name>A0A5N6U3F8_ASPAV</name>
<gene>
    <name evidence="10" type="ORF">BDV25DRAFT_137588</name>
</gene>
<dbReference type="PANTHER" id="PTHR43406:SF1">
    <property type="entry name" value="TRYPTOPHAN SYNTHASE ALPHA CHAIN, CHLOROPLASTIC"/>
    <property type="match status" value="1"/>
</dbReference>
<comment type="pathway">
    <text evidence="1">Amino-acid biosynthesis; L-tryptophan biosynthesis; L-tryptophan from chorismate: step 5/5.</text>
</comment>
<dbReference type="CDD" id="cd04724">
    <property type="entry name" value="Tryptophan_synthase_alpha"/>
    <property type="match status" value="1"/>
</dbReference>
<comment type="similarity">
    <text evidence="9">Belongs to the TrpA family.</text>
</comment>
<accession>A0A5N6U3F8</accession>
<dbReference type="UniPathway" id="UPA00035">
    <property type="reaction ID" value="UER00044"/>
</dbReference>
<keyword evidence="7" id="KW-0456">Lyase</keyword>
<dbReference type="OrthoDB" id="10050244at2759"/>
<dbReference type="EMBL" id="ML742048">
    <property type="protein sequence ID" value="KAE8152781.1"/>
    <property type="molecule type" value="Genomic_DNA"/>
</dbReference>
<keyword evidence="5" id="KW-0822">Tryptophan biosynthesis</keyword>
<dbReference type="HAMAP" id="MF_00131">
    <property type="entry name" value="Trp_synth_alpha"/>
    <property type="match status" value="1"/>
</dbReference>
<evidence type="ECO:0000256" key="5">
    <source>
        <dbReference type="ARBA" id="ARBA00022822"/>
    </source>
</evidence>
<dbReference type="InterPro" id="IPR013785">
    <property type="entry name" value="Aldolase_TIM"/>
</dbReference>
<evidence type="ECO:0000256" key="7">
    <source>
        <dbReference type="ARBA" id="ARBA00023239"/>
    </source>
</evidence>
<dbReference type="FunFam" id="3.20.20.70:FF:000151">
    <property type="entry name" value="Tryptophan synthase"/>
    <property type="match status" value="1"/>
</dbReference>
<dbReference type="InterPro" id="IPR002028">
    <property type="entry name" value="Trp_synthase_suA"/>
</dbReference>
<evidence type="ECO:0000256" key="6">
    <source>
        <dbReference type="ARBA" id="ARBA00023141"/>
    </source>
</evidence>
<evidence type="ECO:0000256" key="9">
    <source>
        <dbReference type="RuleBase" id="RU003662"/>
    </source>
</evidence>
<organism evidence="10 11">
    <name type="scientific">Aspergillus avenaceus</name>
    <dbReference type="NCBI Taxonomy" id="36643"/>
    <lineage>
        <taxon>Eukaryota</taxon>
        <taxon>Fungi</taxon>
        <taxon>Dikarya</taxon>
        <taxon>Ascomycota</taxon>
        <taxon>Pezizomycotina</taxon>
        <taxon>Eurotiomycetes</taxon>
        <taxon>Eurotiomycetidae</taxon>
        <taxon>Eurotiales</taxon>
        <taxon>Aspergillaceae</taxon>
        <taxon>Aspergillus</taxon>
        <taxon>Aspergillus subgen. Circumdati</taxon>
    </lineage>
</organism>
<dbReference type="Gene3D" id="3.20.20.70">
    <property type="entry name" value="Aldolase class I"/>
    <property type="match status" value="1"/>
</dbReference>
<dbReference type="SUPFAM" id="SSF51366">
    <property type="entry name" value="Ribulose-phoshate binding barrel"/>
    <property type="match status" value="1"/>
</dbReference>
<dbReference type="GO" id="GO:0005829">
    <property type="term" value="C:cytosol"/>
    <property type="evidence" value="ECO:0007669"/>
    <property type="project" value="TreeGrafter"/>
</dbReference>
<evidence type="ECO:0000256" key="1">
    <source>
        <dbReference type="ARBA" id="ARBA00004733"/>
    </source>
</evidence>
<dbReference type="Proteomes" id="UP000325780">
    <property type="component" value="Unassembled WGS sequence"/>
</dbReference>
<dbReference type="NCBIfam" id="TIGR00262">
    <property type="entry name" value="trpA"/>
    <property type="match status" value="1"/>
</dbReference>
<evidence type="ECO:0000256" key="4">
    <source>
        <dbReference type="ARBA" id="ARBA00022605"/>
    </source>
</evidence>
<evidence type="ECO:0000256" key="8">
    <source>
        <dbReference type="ARBA" id="ARBA00049047"/>
    </source>
</evidence>
<dbReference type="EC" id="4.2.1.20" evidence="3"/>
<dbReference type="GO" id="GO:0004834">
    <property type="term" value="F:tryptophan synthase activity"/>
    <property type="evidence" value="ECO:0007669"/>
    <property type="project" value="UniProtKB-EC"/>
</dbReference>
<sequence length="290" mass="31609">MEQIRGAFTRAKNQKRAALVAYITAGYPTIEKTVDILLGLEDGGADIIELGVPFTDPTADGVVIQKANSIPLANGVTISTVIDIVHESKAHGLRAPILLLGYYNSFIHYGGQRLMKVSKNAGVSGFVIPDLPFEESVCFRNLCEQYSLSYVPVISPVSSASRIKALCHIANSFIYVVSRMGVTGSTDKLSPDLPQRVDRIHAWSNNTPVALGFGMSKREHFLFVQEIAEACVIGSKIISVVGDAPAGQEARRAEDYLFSVTRRRLRRDSRGAFVGEVSLRSGYGPRPIRL</sequence>
<evidence type="ECO:0000313" key="11">
    <source>
        <dbReference type="Proteomes" id="UP000325780"/>
    </source>
</evidence>
<dbReference type="PANTHER" id="PTHR43406">
    <property type="entry name" value="TRYPTOPHAN SYNTHASE, ALPHA CHAIN"/>
    <property type="match status" value="1"/>
</dbReference>
<evidence type="ECO:0000256" key="2">
    <source>
        <dbReference type="ARBA" id="ARBA00011270"/>
    </source>
</evidence>
<evidence type="ECO:0000256" key="3">
    <source>
        <dbReference type="ARBA" id="ARBA00012043"/>
    </source>
</evidence>
<comment type="catalytic activity">
    <reaction evidence="8">
        <text>(1S,2R)-1-C-(indol-3-yl)glycerol 3-phosphate + L-serine = D-glyceraldehyde 3-phosphate + L-tryptophan + H2O</text>
        <dbReference type="Rhea" id="RHEA:10532"/>
        <dbReference type="ChEBI" id="CHEBI:15377"/>
        <dbReference type="ChEBI" id="CHEBI:33384"/>
        <dbReference type="ChEBI" id="CHEBI:57912"/>
        <dbReference type="ChEBI" id="CHEBI:58866"/>
        <dbReference type="ChEBI" id="CHEBI:59776"/>
        <dbReference type="EC" id="4.2.1.20"/>
    </reaction>
</comment>
<reference evidence="10 11" key="1">
    <citation type="submission" date="2019-04" db="EMBL/GenBank/DDBJ databases">
        <title>Friends and foes A comparative genomics study of 23 Aspergillus species from section Flavi.</title>
        <authorList>
            <consortium name="DOE Joint Genome Institute"/>
            <person name="Kjaerbolling I."/>
            <person name="Vesth T."/>
            <person name="Frisvad J.C."/>
            <person name="Nybo J.L."/>
            <person name="Theobald S."/>
            <person name="Kildgaard S."/>
            <person name="Isbrandt T."/>
            <person name="Kuo A."/>
            <person name="Sato A."/>
            <person name="Lyhne E.K."/>
            <person name="Kogle M.E."/>
            <person name="Wiebenga A."/>
            <person name="Kun R.S."/>
            <person name="Lubbers R.J."/>
            <person name="Makela M.R."/>
            <person name="Barry K."/>
            <person name="Chovatia M."/>
            <person name="Clum A."/>
            <person name="Daum C."/>
            <person name="Haridas S."/>
            <person name="He G."/>
            <person name="LaButti K."/>
            <person name="Lipzen A."/>
            <person name="Mondo S."/>
            <person name="Riley R."/>
            <person name="Salamov A."/>
            <person name="Simmons B.A."/>
            <person name="Magnuson J.K."/>
            <person name="Henrissat B."/>
            <person name="Mortensen U.H."/>
            <person name="Larsen T.O."/>
            <person name="Devries R.P."/>
            <person name="Grigoriev I.V."/>
            <person name="Machida M."/>
            <person name="Baker S.E."/>
            <person name="Andersen M.R."/>
        </authorList>
    </citation>
    <scope>NUCLEOTIDE SEQUENCE [LARGE SCALE GENOMIC DNA]</scope>
    <source>
        <strain evidence="10 11">IBT 18842</strain>
    </source>
</reference>
<keyword evidence="4" id="KW-0028">Amino-acid biosynthesis</keyword>
<proteinExistence type="inferred from homology"/>
<comment type="subunit">
    <text evidence="2">Tetramer of two alpha and two beta chains.</text>
</comment>